<accession>A0A7R8CGM9</accession>
<dbReference type="Proteomes" id="UP000675881">
    <property type="component" value="Chromosome 12"/>
</dbReference>
<dbReference type="GO" id="GO:0007424">
    <property type="term" value="P:open tracheal system development"/>
    <property type="evidence" value="ECO:0007669"/>
    <property type="project" value="UniProtKB-ARBA"/>
</dbReference>
<dbReference type="SMART" id="SM00181">
    <property type="entry name" value="EGF"/>
    <property type="match status" value="1"/>
</dbReference>
<dbReference type="GO" id="GO:0048565">
    <property type="term" value="P:digestive tract development"/>
    <property type="evidence" value="ECO:0007669"/>
    <property type="project" value="UniProtKB-ARBA"/>
</dbReference>
<keyword evidence="11" id="KW-0325">Glycoprotein</keyword>
<name>A0A7R8CGM9_LEPSM</name>
<evidence type="ECO:0000256" key="10">
    <source>
        <dbReference type="ARBA" id="ARBA00023157"/>
    </source>
</evidence>
<dbReference type="InterPro" id="IPR000152">
    <property type="entry name" value="EGF-type_Asp/Asn_hydroxyl_site"/>
</dbReference>
<evidence type="ECO:0000313" key="14">
    <source>
        <dbReference type="EMBL" id="CAF2817586.1"/>
    </source>
</evidence>
<dbReference type="InterPro" id="IPR001881">
    <property type="entry name" value="EGF-like_Ca-bd_dom"/>
</dbReference>
<dbReference type="InterPro" id="IPR002126">
    <property type="entry name" value="Cadherin-like_dom"/>
</dbReference>
<dbReference type="Gene3D" id="2.60.40.60">
    <property type="entry name" value="Cadherins"/>
    <property type="match status" value="25"/>
</dbReference>
<evidence type="ECO:0000256" key="1">
    <source>
        <dbReference type="ARBA" id="ARBA00004167"/>
    </source>
</evidence>
<dbReference type="GO" id="GO:0007163">
    <property type="term" value="P:establishment or maintenance of cell polarity"/>
    <property type="evidence" value="ECO:0007669"/>
    <property type="project" value="UniProtKB-ARBA"/>
</dbReference>
<sequence length="2864" mass="322933">MGSASQDLLAMPIATLPSFPLNFTSPTYFGSIPENSVGKVLVSPSYVFGKDSARLLWGIPLGGEGKRPFHNWHITYHIVTAAGEAGEAAEFFKAESALIGDFLFLNIVALVKDEKNRSLTPDPNLRTTMFIQVSDTNDLDPIFPSSNYTFRIDKDMPLHRTIGTIYAEDADEGINGEIYYSFHPSTSSKIKGIILFTSYEWFYFTSQKNIGNEKKSVYSMAVVAVDRAEKLDSEVRSSYTLAVTALYSPITGKRKQTSVKIRIFVIDVNDNDPAFDMNVKEVFFHENQPPGSTVIKIKAKDKDSGENGYISFTFANLNAIPFEIDHFTGVIRSTKLIDYESDKRIYKLRIRASDWGYPFSRQEEMELLVRIQDVNDNRPQFDKTKCIGKISRNLPIGSEIFNMTAIDLDEGNIVSYRIESGNEDSCFGLDKMHGTLSTLSLEDVNNMEASKVDGNPIVTDFRIDSIKMEVNIHPPVIINNYPSNITVKEATPIGTKLFQVQANDRDLGFNGLLLYVISSGDYGSNFRIDTYCGDLYVDGKLDRESISLYELTITVFDQGLPQKSSLITLYINVEDNNDNPPIFFKSSYSYLIPENVKVGSIIASVNAKDIDEGLNGRVQYSIKSKTNDFLINSDTAKDSNPINPLISFTIVRIKILDINDEQPIFTTANYFAKVPEDIPIGTVIGTVNAYDPDLYDGGKVMYRFEEATSKFYALIEVQDINENYNSPFFDSFFVSATIKENETPGTFVFQVQAKDADFPHTINSQITYSIRNGSGLGIFSIDSKTGSILPVPLWIEKQKKDYWITIYAQDQGLVPLYTSLDIYILILNVNDNVPYSNNFSTVVNIQENSRPYTKLLTIEAFDDDAEDDYSKFQIISFYIIGEDPYSLFQINSTSGVITTTRRILDREAQKEHILQIMISDSGSPPLNSTFGLKIKDGKYGLAWASLQIFDTNLNKNEPIFIEPISPVQVLESDSIGRLLTVILVQGNNLNFFYITSGDDKKYFYVTVDKGSVILAKQLNYSKQKSFNLTITVWNGYDVLDTYLSIEVLENNENGIQFEKDEYNVSVSENADIGSTVLTALDINIVSSSRRPIFSLYYTKDPSSRNKFIVNPVNGAVILKNTLNREVIEYHYLVVSVKDQINPSKMDFTKIRIFVMDHNDNSPKFMVASLTTKLLENIEIGGFVAQVIAVDNDVGLNGQVLYTIESGNVGNSFIIDSNIGIIRVSKKNRFNCTGRIYVKYNYISPIRKMSGYSVELNENEPIGTYVLQIKAESSYPLKYDILPGYENHHLKFSVQPSTGILITSSALDYEDQTFYHIVIRAQDHDSGINSFIKFDIMEDIYKDVFSVESNTGVVRSLINFDHEFIADYTFNVILSDCGNPSLSSEVYASIKIHIIDENDTPPIFLQSTYISQLSLPLYSGVKVIQIQALDRDGDSELEYKISENNSNFIIDSKSGNIFVRSTMGLDNLASKYDFKATVSDGKYNNSCSIIVHFKKSVSSGLAFGKTSYNGTVIENTTRPDVVLILTVLGTIKTTGAPFDREVKDKYEFIVEASSGEKRKNPRITHVDVTIYVLDLNDNVPFFVNKPYYTAIPRNAAQGLTVLKVSAVDNDSGSNGVVYYQLTKGNGDMFQVNRSNGNIFLRKYVEMQDDEYFLTVAAYDGGNPPLSSDVLVVIKVLNEVMPLFEEQLYRKTIPENLRAFTPILSVNAITNSLYNESRIAYIIESGNEDELFEIDFDTGAVMIEKDYLDYETKAHYQIIVRAIDTYHGHFANAIILLDIENINDCIPMFDNSSYFIEVEESISVGTSLITVSAFDADNYELSYYIHDNVTYEYLFINASSGEVTLKKLLDYELQTEHKFILSVRDKDDLITLTSDVEFFVKIININDNAPFFEEEEYFMTYCGSRAHRGQFIGMVRAVDIDGDVPLKYSIAGDTTHQIVSIDNVSDGVYSNYAIIWILQYWSNYETLSFLRITYNLEVDEDIPEGTLITTITASEKNRVVNLRYSILSDIHKKIFRIDSQTGELYTLKKFDRELVALYEVSIMCSDTSGRNGFTTLKLALRDINDNPPKFELSEYKFNIHLNASVGYVIWFIQITVSDGKFISKCNVSIEILDENDNPPICPIRLYQEIISEDSEPGTYLLTIESSDMDEDSFYGQNVYSLSGKHQNLFNIDAVSGSLFTSSTLDREFSDSYDINVVVFDKSNPQWRCSSQVNIKLRDVNDNIPIWSSLSYRIALKENIPVGFIICKIKARDKDIGFNRKINYKFLNTNIPFRIHPESGIITLSKPLDRETIKYYNLTLAAVDEGYPKQLSSSIKFLVTIIDFNDNPPVFTSKNYVVTLNESVPLGYEILNVLASSKDEGDNAKTLGSFFTNKVLDYENVKHYYLTVEARDQGNPPLSNWATVNLTVLDVNDNAPIFKGHLYFSDVNENIHLGSHVLQVSAKDLDSGNNNADGEANTSPFTFDCRSGNEDGFFRITQEGTLEISKLLNFELKKKIMLQIRVFDNGYPPLFSDSFVTINVVEASKFRPTIAPLEITINSYDDDFKGANIGKVIAIDQDPYDNLTYELVTDSFSSLFRINKKENIDYGCLLKSESVVKLCGSNLCINERTCFKEYTEEKYCNCNLPENYRNVKAPCDSSPCLNGGICTNLHNDFHCECPDRLSSKRCTYGKLCNPNPCLNSGVCEEGAPSDFVRESMGSNLDVTAINPIQNCIKDIETDHDNCTESSVIRDINMESISLVKKNDSVLKVVSPTLNVESRMCYTDTIRSYKQISEQLGAILFAQPTLSHIKPICSVAPSVCVTSSLEKLHFDEHYHSDFETNTPDLNKDTTPTGHLEKEIETLIEDDESILRENLKKSKYSKLPIRRLF</sequence>
<evidence type="ECO:0000256" key="8">
    <source>
        <dbReference type="ARBA" id="ARBA00022989"/>
    </source>
</evidence>
<keyword evidence="4" id="KW-0732">Signal</keyword>
<keyword evidence="8" id="KW-1133">Transmembrane helix</keyword>
<dbReference type="OrthoDB" id="6252479at2759"/>
<dbReference type="SMART" id="SM00112">
    <property type="entry name" value="CA"/>
    <property type="match status" value="18"/>
</dbReference>
<dbReference type="InterPro" id="IPR000742">
    <property type="entry name" value="EGF"/>
</dbReference>
<dbReference type="PROSITE" id="PS50026">
    <property type="entry name" value="EGF_3"/>
    <property type="match status" value="1"/>
</dbReference>
<dbReference type="PROSITE" id="PS50268">
    <property type="entry name" value="CADHERIN_2"/>
    <property type="match status" value="20"/>
</dbReference>
<dbReference type="Gene3D" id="2.10.25.10">
    <property type="entry name" value="Laminin"/>
    <property type="match status" value="1"/>
</dbReference>
<proteinExistence type="predicted"/>
<evidence type="ECO:0000256" key="2">
    <source>
        <dbReference type="ARBA" id="ARBA00022536"/>
    </source>
</evidence>
<dbReference type="FunFam" id="2.60.40.60:FF:000015">
    <property type="entry name" value="FAT atypical cadherin 1"/>
    <property type="match status" value="2"/>
</dbReference>
<evidence type="ECO:0000256" key="13">
    <source>
        <dbReference type="PROSITE-ProRule" id="PRU00076"/>
    </source>
</evidence>
<keyword evidence="9" id="KW-0472">Membrane</keyword>
<evidence type="ECO:0000256" key="5">
    <source>
        <dbReference type="ARBA" id="ARBA00022737"/>
    </source>
</evidence>
<dbReference type="PROSITE" id="PS00010">
    <property type="entry name" value="ASX_HYDROXYL"/>
    <property type="match status" value="1"/>
</dbReference>
<dbReference type="GO" id="GO:0001736">
    <property type="term" value="P:establishment of planar polarity"/>
    <property type="evidence" value="ECO:0007669"/>
    <property type="project" value="UniProtKB-ARBA"/>
</dbReference>
<gene>
    <name evidence="14" type="ORF">LSAA_3706</name>
</gene>
<evidence type="ECO:0000256" key="11">
    <source>
        <dbReference type="ARBA" id="ARBA00023180"/>
    </source>
</evidence>
<evidence type="ECO:0000313" key="15">
    <source>
        <dbReference type="Proteomes" id="UP000675881"/>
    </source>
</evidence>
<comment type="caution">
    <text evidence="13">Lacks conserved residue(s) required for the propagation of feature annotation.</text>
</comment>
<dbReference type="GO" id="GO:0048589">
    <property type="term" value="P:developmental growth"/>
    <property type="evidence" value="ECO:0007669"/>
    <property type="project" value="UniProtKB-ARBA"/>
</dbReference>
<dbReference type="GO" id="GO:0007431">
    <property type="term" value="P:salivary gland development"/>
    <property type="evidence" value="ECO:0007669"/>
    <property type="project" value="UniProtKB-ARBA"/>
</dbReference>
<evidence type="ECO:0000256" key="4">
    <source>
        <dbReference type="ARBA" id="ARBA00022729"/>
    </source>
</evidence>
<dbReference type="InterPro" id="IPR015919">
    <property type="entry name" value="Cadherin-like_sf"/>
</dbReference>
<evidence type="ECO:0000256" key="7">
    <source>
        <dbReference type="ARBA" id="ARBA00022889"/>
    </source>
</evidence>
<dbReference type="FunFam" id="2.60.40.60:FF:000032">
    <property type="entry name" value="FAT atypical cadherin 1"/>
    <property type="match status" value="1"/>
</dbReference>
<feature type="disulfide bond" evidence="13">
    <location>
        <begin position="2654"/>
        <end position="2663"/>
    </location>
</feature>
<keyword evidence="10 13" id="KW-1015">Disulfide bond</keyword>
<keyword evidence="5" id="KW-0677">Repeat</keyword>
<keyword evidence="3" id="KW-0812">Transmembrane</keyword>
<evidence type="ECO:0000256" key="3">
    <source>
        <dbReference type="ARBA" id="ARBA00022692"/>
    </source>
</evidence>
<organism evidence="14 15">
    <name type="scientific">Lepeophtheirus salmonis</name>
    <name type="common">Salmon louse</name>
    <name type="synonym">Caligus salmonis</name>
    <dbReference type="NCBI Taxonomy" id="72036"/>
    <lineage>
        <taxon>Eukaryota</taxon>
        <taxon>Metazoa</taxon>
        <taxon>Ecdysozoa</taxon>
        <taxon>Arthropoda</taxon>
        <taxon>Crustacea</taxon>
        <taxon>Multicrustacea</taxon>
        <taxon>Hexanauplia</taxon>
        <taxon>Copepoda</taxon>
        <taxon>Siphonostomatoida</taxon>
        <taxon>Caligidae</taxon>
        <taxon>Lepeophtheirus</taxon>
    </lineage>
</organism>
<comment type="subcellular location">
    <subcellularLocation>
        <location evidence="1">Membrane</location>
        <topology evidence="1">Single-pass membrane protein</topology>
    </subcellularLocation>
</comment>
<dbReference type="PROSITE" id="PS00232">
    <property type="entry name" value="CADHERIN_1"/>
    <property type="match status" value="7"/>
</dbReference>
<dbReference type="EMBL" id="HG994591">
    <property type="protein sequence ID" value="CAF2817586.1"/>
    <property type="molecule type" value="Genomic_DNA"/>
</dbReference>
<evidence type="ECO:0000256" key="9">
    <source>
        <dbReference type="ARBA" id="ARBA00023136"/>
    </source>
</evidence>
<keyword evidence="7" id="KW-0130">Cell adhesion</keyword>
<dbReference type="GO" id="GO:0035239">
    <property type="term" value="P:tube morphogenesis"/>
    <property type="evidence" value="ECO:0007669"/>
    <property type="project" value="UniProtKB-ARBA"/>
</dbReference>
<dbReference type="PRINTS" id="PR00205">
    <property type="entry name" value="CADHERIN"/>
</dbReference>
<dbReference type="FunFam" id="2.60.40.60:FF:000058">
    <property type="entry name" value="FAT atypical cadherin 3"/>
    <property type="match status" value="1"/>
</dbReference>
<dbReference type="InterPro" id="IPR020894">
    <property type="entry name" value="Cadherin_CS"/>
</dbReference>
<keyword evidence="15" id="KW-1185">Reference proteome</keyword>
<dbReference type="GO" id="GO:0005886">
    <property type="term" value="C:plasma membrane"/>
    <property type="evidence" value="ECO:0007669"/>
    <property type="project" value="InterPro"/>
</dbReference>
<dbReference type="GO" id="GO:0008104">
    <property type="term" value="P:intracellular protein localization"/>
    <property type="evidence" value="ECO:0007669"/>
    <property type="project" value="UniProtKB-ARBA"/>
</dbReference>
<reference evidence="14" key="1">
    <citation type="submission" date="2021-02" db="EMBL/GenBank/DDBJ databases">
        <authorList>
            <person name="Bekaert M."/>
        </authorList>
    </citation>
    <scope>NUCLEOTIDE SEQUENCE</scope>
    <source>
        <strain evidence="14">IoA-00</strain>
    </source>
</reference>
<dbReference type="GO" id="GO:0005509">
    <property type="term" value="F:calcium ion binding"/>
    <property type="evidence" value="ECO:0007669"/>
    <property type="project" value="UniProtKB-UniRule"/>
</dbReference>
<dbReference type="SMART" id="SM00179">
    <property type="entry name" value="EGF_CA"/>
    <property type="match status" value="1"/>
</dbReference>
<keyword evidence="6 12" id="KW-0106">Calcium</keyword>
<dbReference type="GO" id="GO:0098858">
    <property type="term" value="C:actin-based cell projection"/>
    <property type="evidence" value="ECO:0007669"/>
    <property type="project" value="UniProtKB-ARBA"/>
</dbReference>
<dbReference type="PANTHER" id="PTHR24026">
    <property type="entry name" value="FAT ATYPICAL CADHERIN-RELATED"/>
    <property type="match status" value="1"/>
</dbReference>
<dbReference type="GO" id="GO:0007156">
    <property type="term" value="P:homophilic cell adhesion via plasma membrane adhesion molecules"/>
    <property type="evidence" value="ECO:0007669"/>
    <property type="project" value="InterPro"/>
</dbReference>
<dbReference type="CDD" id="cd00054">
    <property type="entry name" value="EGF_CA"/>
    <property type="match status" value="1"/>
</dbReference>
<dbReference type="FunFam" id="2.60.40.60:FF:000021">
    <property type="entry name" value="FAT atypical cadherin 1"/>
    <property type="match status" value="1"/>
</dbReference>
<dbReference type="SUPFAM" id="SSF57196">
    <property type="entry name" value="EGF/Laminin"/>
    <property type="match status" value="1"/>
</dbReference>
<dbReference type="CDD" id="cd11304">
    <property type="entry name" value="Cadherin_repeat"/>
    <property type="match status" value="19"/>
</dbReference>
<evidence type="ECO:0000256" key="12">
    <source>
        <dbReference type="PROSITE-ProRule" id="PRU00043"/>
    </source>
</evidence>
<dbReference type="FunFam" id="2.60.40.60:FF:000033">
    <property type="entry name" value="FAT atypical cadherin 1"/>
    <property type="match status" value="1"/>
</dbReference>
<protein>
    <submittedName>
        <fullName evidence="14">FAT1_2_3</fullName>
    </submittedName>
</protein>
<keyword evidence="2 13" id="KW-0245">EGF-like domain</keyword>
<dbReference type="FunFam" id="2.60.40.60:FF:000039">
    <property type="entry name" value="FAT atypical cadherin 3"/>
    <property type="match status" value="1"/>
</dbReference>
<dbReference type="PANTHER" id="PTHR24026:SF126">
    <property type="entry name" value="PROTOCADHERIN FAT 4"/>
    <property type="match status" value="1"/>
</dbReference>
<dbReference type="Pfam" id="PF00028">
    <property type="entry name" value="Cadherin"/>
    <property type="match status" value="13"/>
</dbReference>
<evidence type="ECO:0000256" key="6">
    <source>
        <dbReference type="ARBA" id="ARBA00022837"/>
    </source>
</evidence>
<dbReference type="SUPFAM" id="SSF49313">
    <property type="entry name" value="Cadherin-like"/>
    <property type="match status" value="24"/>
</dbReference>